<dbReference type="Proteomes" id="UP000024635">
    <property type="component" value="Unassembled WGS sequence"/>
</dbReference>
<dbReference type="STRING" id="53326.A0A016WQX5"/>
<feature type="compositionally biased region" description="Basic and acidic residues" evidence="1">
    <location>
        <begin position="97"/>
        <end position="106"/>
    </location>
</feature>
<evidence type="ECO:0000256" key="1">
    <source>
        <dbReference type="SAM" id="MobiDB-lite"/>
    </source>
</evidence>
<dbReference type="PANTHER" id="PTHR11909">
    <property type="entry name" value="CASEIN KINASE-RELATED"/>
    <property type="match status" value="1"/>
</dbReference>
<dbReference type="SUPFAM" id="SSF56112">
    <property type="entry name" value="Protein kinase-like (PK-like)"/>
    <property type="match status" value="1"/>
</dbReference>
<dbReference type="AlphaFoldDB" id="A0A016WQX5"/>
<keyword evidence="3" id="KW-1185">Reference proteome</keyword>
<dbReference type="InterPro" id="IPR050235">
    <property type="entry name" value="CK1_Ser-Thr_kinase"/>
</dbReference>
<feature type="compositionally biased region" description="Polar residues" evidence="1">
    <location>
        <begin position="107"/>
        <end position="116"/>
    </location>
</feature>
<protein>
    <submittedName>
        <fullName evidence="2">Uncharacterized protein</fullName>
    </submittedName>
</protein>
<organism evidence="2 3">
    <name type="scientific">Ancylostoma ceylanicum</name>
    <dbReference type="NCBI Taxonomy" id="53326"/>
    <lineage>
        <taxon>Eukaryota</taxon>
        <taxon>Metazoa</taxon>
        <taxon>Ecdysozoa</taxon>
        <taxon>Nematoda</taxon>
        <taxon>Chromadorea</taxon>
        <taxon>Rhabditida</taxon>
        <taxon>Rhabditina</taxon>
        <taxon>Rhabditomorpha</taxon>
        <taxon>Strongyloidea</taxon>
        <taxon>Ancylostomatidae</taxon>
        <taxon>Ancylostomatinae</taxon>
        <taxon>Ancylostoma</taxon>
    </lineage>
</organism>
<comment type="caution">
    <text evidence="2">The sequence shown here is derived from an EMBL/GenBank/DDBJ whole genome shotgun (WGS) entry which is preliminary data.</text>
</comment>
<dbReference type="InterPro" id="IPR011009">
    <property type="entry name" value="Kinase-like_dom_sf"/>
</dbReference>
<evidence type="ECO:0000313" key="3">
    <source>
        <dbReference type="Proteomes" id="UP000024635"/>
    </source>
</evidence>
<evidence type="ECO:0000313" key="2">
    <source>
        <dbReference type="EMBL" id="EYC42219.1"/>
    </source>
</evidence>
<feature type="region of interest" description="Disordered" evidence="1">
    <location>
        <begin position="97"/>
        <end position="119"/>
    </location>
</feature>
<gene>
    <name evidence="2" type="primary">Acey_s0538.g3128</name>
    <name evidence="2" type="ORF">Y032_0538g3128</name>
</gene>
<name>A0A016WQX5_9BILA</name>
<reference evidence="3" key="1">
    <citation type="journal article" date="2015" name="Nat. Genet.">
        <title>The genome and transcriptome of the zoonotic hookworm Ancylostoma ceylanicum identify infection-specific gene families.</title>
        <authorList>
            <person name="Schwarz E.M."/>
            <person name="Hu Y."/>
            <person name="Antoshechkin I."/>
            <person name="Miller M.M."/>
            <person name="Sternberg P.W."/>
            <person name="Aroian R.V."/>
        </authorList>
    </citation>
    <scope>NUCLEOTIDE SEQUENCE</scope>
    <source>
        <strain evidence="3">HY135</strain>
    </source>
</reference>
<dbReference type="OrthoDB" id="5979581at2759"/>
<proteinExistence type="predicted"/>
<dbReference type="Gene3D" id="1.10.510.10">
    <property type="entry name" value="Transferase(Phosphotransferase) domain 1"/>
    <property type="match status" value="1"/>
</dbReference>
<sequence length="129" mass="15415">MSFYLLKGKLIWRNDEDKVIEKKKERIGSKLLLKCPQEMYMIYDHIRHLEFKSKPNYAMLRRQLDRVCARLDYSEDQPYDWEEGGCYHEYYAKKSDTEKDLTDKESNQTQTDNATTCDEEAVIAAEESR</sequence>
<dbReference type="EMBL" id="JARK01000138">
    <property type="protein sequence ID" value="EYC42219.1"/>
    <property type="molecule type" value="Genomic_DNA"/>
</dbReference>
<accession>A0A016WQX5</accession>